<evidence type="ECO:0000313" key="4">
    <source>
        <dbReference type="EMBL" id="SFD37148.1"/>
    </source>
</evidence>
<dbReference type="PROSITE" id="PS50076">
    <property type="entry name" value="DNAJ_2"/>
    <property type="match status" value="1"/>
</dbReference>
<dbReference type="PROSITE" id="PS50005">
    <property type="entry name" value="TPR"/>
    <property type="match status" value="1"/>
</dbReference>
<evidence type="ECO:0000259" key="3">
    <source>
        <dbReference type="PROSITE" id="PS50076"/>
    </source>
</evidence>
<dbReference type="OrthoDB" id="9779889at2"/>
<dbReference type="InterPro" id="IPR011990">
    <property type="entry name" value="TPR-like_helical_dom_sf"/>
</dbReference>
<dbReference type="Gene3D" id="1.10.287.110">
    <property type="entry name" value="DnaJ domain"/>
    <property type="match status" value="1"/>
</dbReference>
<evidence type="ECO:0000313" key="5">
    <source>
        <dbReference type="Proteomes" id="UP000199263"/>
    </source>
</evidence>
<sequence>MNPYEVLGLNPNATQEEIKIAYRKLTKQYHPDQYGNNPLKELAEQKMREINAAYTELTKGSHNNHSSQSNSNTYSNSSYIYQEIRQLIQSGKTSLAESKLNAISNRDAEWHYLYGVVCLNKNWFDAALEHINTAVNMDPNNFEYRQGLNSLKQRSSGFSNNYYRTTNRNSNDACDCCIQLWCLDSLCECMGGDLIGCC</sequence>
<gene>
    <name evidence="4" type="ORF">SAMN05421842_1384</name>
</gene>
<dbReference type="Proteomes" id="UP000199263">
    <property type="component" value="Unassembled WGS sequence"/>
</dbReference>
<evidence type="ECO:0000256" key="2">
    <source>
        <dbReference type="PROSITE-ProRule" id="PRU00339"/>
    </source>
</evidence>
<keyword evidence="1" id="KW-0235">DNA replication</keyword>
<dbReference type="RefSeq" id="WP_090094256.1">
    <property type="nucleotide sequence ID" value="NZ_FOMG01000038.1"/>
</dbReference>
<dbReference type="Gene3D" id="1.25.40.10">
    <property type="entry name" value="Tetratricopeptide repeat domain"/>
    <property type="match status" value="1"/>
</dbReference>
<evidence type="ECO:0000256" key="1">
    <source>
        <dbReference type="ARBA" id="ARBA00022705"/>
    </source>
</evidence>
<accession>A0A1I1RY19</accession>
<dbReference type="PANTHER" id="PTHR24074">
    <property type="entry name" value="CO-CHAPERONE PROTEIN DJLA"/>
    <property type="match status" value="1"/>
</dbReference>
<protein>
    <submittedName>
        <fullName evidence="4">DnaJ domain-containing protein</fullName>
    </submittedName>
</protein>
<dbReference type="InterPro" id="IPR001623">
    <property type="entry name" value="DnaJ_domain"/>
</dbReference>
<reference evidence="4 5" key="1">
    <citation type="submission" date="2016-10" db="EMBL/GenBank/DDBJ databases">
        <authorList>
            <person name="de Groot N.N."/>
        </authorList>
    </citation>
    <scope>NUCLEOTIDE SEQUENCE [LARGE SCALE GENOMIC DNA]</scope>
    <source>
        <strain evidence="4 5">DSM 12992</strain>
    </source>
</reference>
<dbReference type="SUPFAM" id="SSF48452">
    <property type="entry name" value="TPR-like"/>
    <property type="match status" value="1"/>
</dbReference>
<dbReference type="STRING" id="119641.SAMN05421842_1384"/>
<keyword evidence="5" id="KW-1185">Reference proteome</keyword>
<name>A0A1I1RY19_9CLOT</name>
<dbReference type="InterPro" id="IPR019734">
    <property type="entry name" value="TPR_rpt"/>
</dbReference>
<dbReference type="AlphaFoldDB" id="A0A1I1RY19"/>
<dbReference type="SMART" id="SM00271">
    <property type="entry name" value="DnaJ"/>
    <property type="match status" value="1"/>
</dbReference>
<dbReference type="Pfam" id="PF00226">
    <property type="entry name" value="DnaJ"/>
    <property type="match status" value="1"/>
</dbReference>
<proteinExistence type="predicted"/>
<dbReference type="PRINTS" id="PR00625">
    <property type="entry name" value="JDOMAIN"/>
</dbReference>
<feature type="domain" description="J" evidence="3">
    <location>
        <begin position="2"/>
        <end position="75"/>
    </location>
</feature>
<dbReference type="GO" id="GO:0006260">
    <property type="term" value="P:DNA replication"/>
    <property type="evidence" value="ECO:0007669"/>
    <property type="project" value="UniProtKB-KW"/>
</dbReference>
<dbReference type="InterPro" id="IPR050817">
    <property type="entry name" value="DjlA_DnaK_co-chaperone"/>
</dbReference>
<dbReference type="SUPFAM" id="SSF46565">
    <property type="entry name" value="Chaperone J-domain"/>
    <property type="match status" value="1"/>
</dbReference>
<dbReference type="EMBL" id="FOMG01000038">
    <property type="protein sequence ID" value="SFD37148.1"/>
    <property type="molecule type" value="Genomic_DNA"/>
</dbReference>
<dbReference type="CDD" id="cd06257">
    <property type="entry name" value="DnaJ"/>
    <property type="match status" value="1"/>
</dbReference>
<dbReference type="InterPro" id="IPR036869">
    <property type="entry name" value="J_dom_sf"/>
</dbReference>
<organism evidence="4 5">
    <name type="scientific">Clostridium uliginosum</name>
    <dbReference type="NCBI Taxonomy" id="119641"/>
    <lineage>
        <taxon>Bacteria</taxon>
        <taxon>Bacillati</taxon>
        <taxon>Bacillota</taxon>
        <taxon>Clostridia</taxon>
        <taxon>Eubacteriales</taxon>
        <taxon>Clostridiaceae</taxon>
        <taxon>Clostridium</taxon>
    </lineage>
</organism>
<keyword evidence="2" id="KW-0802">TPR repeat</keyword>
<feature type="repeat" description="TPR" evidence="2">
    <location>
        <begin position="108"/>
        <end position="141"/>
    </location>
</feature>